<proteinExistence type="inferred from homology"/>
<dbReference type="PRINTS" id="PR00449">
    <property type="entry name" value="RASTRNSFRMNG"/>
</dbReference>
<comment type="similarity">
    <text evidence="1">Belongs to the small GTPase superfamily. Rab family.</text>
</comment>
<dbReference type="PANTHER" id="PTHR47979">
    <property type="entry name" value="DRAB11-RELATED"/>
    <property type="match status" value="1"/>
</dbReference>
<dbReference type="GeneID" id="14903637"/>
<dbReference type="InterPro" id="IPR027417">
    <property type="entry name" value="P-loop_NTPase"/>
</dbReference>
<keyword evidence="5" id="KW-1185">Reference proteome</keyword>
<evidence type="ECO:0000256" key="2">
    <source>
        <dbReference type="ARBA" id="ARBA00022741"/>
    </source>
</evidence>
<evidence type="ECO:0000313" key="4">
    <source>
        <dbReference type="EMBL" id="EGR27547.1"/>
    </source>
</evidence>
<keyword evidence="2" id="KW-0547">Nucleotide-binding</keyword>
<evidence type="ECO:0000313" key="5">
    <source>
        <dbReference type="Proteomes" id="UP000008983"/>
    </source>
</evidence>
<dbReference type="SUPFAM" id="SSF52540">
    <property type="entry name" value="P-loop containing nucleoside triphosphate hydrolases"/>
    <property type="match status" value="1"/>
</dbReference>
<dbReference type="Proteomes" id="UP000008983">
    <property type="component" value="Unassembled WGS sequence"/>
</dbReference>
<dbReference type="STRING" id="857967.G0R4P1"/>
<dbReference type="InterPro" id="IPR001806">
    <property type="entry name" value="Small_GTPase"/>
</dbReference>
<dbReference type="SMART" id="SM00176">
    <property type="entry name" value="RAN"/>
    <property type="match status" value="1"/>
</dbReference>
<dbReference type="EMBL" id="GL984353">
    <property type="protein sequence ID" value="EGR27547.1"/>
    <property type="molecule type" value="Genomic_DNA"/>
</dbReference>
<dbReference type="AlphaFoldDB" id="G0R4P1"/>
<dbReference type="OrthoDB" id="9989112at2759"/>
<organism evidence="4 5">
    <name type="scientific">Ichthyophthirius multifiliis</name>
    <name type="common">White spot disease agent</name>
    <name type="synonym">Ich</name>
    <dbReference type="NCBI Taxonomy" id="5932"/>
    <lineage>
        <taxon>Eukaryota</taxon>
        <taxon>Sar</taxon>
        <taxon>Alveolata</taxon>
        <taxon>Ciliophora</taxon>
        <taxon>Intramacronucleata</taxon>
        <taxon>Oligohymenophorea</taxon>
        <taxon>Hymenostomatida</taxon>
        <taxon>Ophryoglenina</taxon>
        <taxon>Ichthyophthirius</taxon>
    </lineage>
</organism>
<keyword evidence="3" id="KW-0342">GTP-binding</keyword>
<dbReference type="Pfam" id="PF00071">
    <property type="entry name" value="Ras"/>
    <property type="match status" value="1"/>
</dbReference>
<reference evidence="4 5" key="1">
    <citation type="submission" date="2011-07" db="EMBL/GenBank/DDBJ databases">
        <authorList>
            <person name="Coyne R."/>
            <person name="Brami D."/>
            <person name="Johnson J."/>
            <person name="Hostetler J."/>
            <person name="Hannick L."/>
            <person name="Clark T."/>
            <person name="Cassidy-Hanley D."/>
            <person name="Inman J."/>
        </authorList>
    </citation>
    <scope>NUCLEOTIDE SEQUENCE [LARGE SCALE GENOMIC DNA]</scope>
    <source>
        <strain evidence="4 5">G5</strain>
    </source>
</reference>
<dbReference type="SMART" id="SM00174">
    <property type="entry name" value="RHO"/>
    <property type="match status" value="1"/>
</dbReference>
<dbReference type="InterPro" id="IPR005225">
    <property type="entry name" value="Small_GTP-bd"/>
</dbReference>
<dbReference type="NCBIfam" id="TIGR00231">
    <property type="entry name" value="small_GTP"/>
    <property type="match status" value="1"/>
</dbReference>
<dbReference type="InParanoid" id="G0R4P1"/>
<dbReference type="PROSITE" id="PS51421">
    <property type="entry name" value="RAS"/>
    <property type="match status" value="1"/>
</dbReference>
<accession>G0R4P1</accession>
<dbReference type="SMART" id="SM00173">
    <property type="entry name" value="RAS"/>
    <property type="match status" value="1"/>
</dbReference>
<dbReference type="RefSeq" id="XP_004024999.1">
    <property type="nucleotide sequence ID" value="XM_004024950.1"/>
</dbReference>
<dbReference type="PROSITE" id="PS51419">
    <property type="entry name" value="RAB"/>
    <property type="match status" value="1"/>
</dbReference>
<dbReference type="GO" id="GO:0005525">
    <property type="term" value="F:GTP binding"/>
    <property type="evidence" value="ECO:0007669"/>
    <property type="project" value="UniProtKB-KW"/>
</dbReference>
<dbReference type="InterPro" id="IPR050209">
    <property type="entry name" value="Rab_GTPases_membrane_traffic"/>
</dbReference>
<dbReference type="Gene3D" id="3.40.50.300">
    <property type="entry name" value="P-loop containing nucleotide triphosphate hydrolases"/>
    <property type="match status" value="1"/>
</dbReference>
<evidence type="ECO:0000256" key="1">
    <source>
        <dbReference type="ARBA" id="ARBA00006270"/>
    </source>
</evidence>
<protein>
    <submittedName>
        <fullName evidence="4">Ras family protein, putative</fullName>
    </submittedName>
</protein>
<dbReference type="eggNOG" id="KOG0098">
    <property type="taxonomic scope" value="Eukaryota"/>
</dbReference>
<dbReference type="SMART" id="SM00175">
    <property type="entry name" value="RAB"/>
    <property type="match status" value="1"/>
</dbReference>
<dbReference type="FunFam" id="3.40.50.300:FF:001072">
    <property type="entry name" value="Rab family GTPase"/>
    <property type="match status" value="1"/>
</dbReference>
<dbReference type="GO" id="GO:0003924">
    <property type="term" value="F:GTPase activity"/>
    <property type="evidence" value="ECO:0007669"/>
    <property type="project" value="InterPro"/>
</dbReference>
<evidence type="ECO:0000256" key="3">
    <source>
        <dbReference type="ARBA" id="ARBA00023134"/>
    </source>
</evidence>
<name>G0R4P1_ICHMU</name>
<gene>
    <name evidence="4" type="ORF">IMG5_194100</name>
</gene>
<dbReference type="OMA" id="NGINNCC"/>
<sequence>MNSYFYLFKYIVIGDTGVGKSCLVLQFTDGRVKERHDVTIGIEFAVKTVRVNQKNIKLQIWDTAGQENFKSITKSYYRSAIGAILVYDITKKESFQNISKWLQEIKTNGNKYIVFALIGNKKDKEENRQISKEEAESFAHQNNLLFFELTANNNESVNNAFIKISERIEQLIKNQQIQLGDLNQGVKIGSEYNESSSQQSYQSQQLATPLSSYKKEQSKSYCC</sequence>
<dbReference type="CDD" id="cd00154">
    <property type="entry name" value="Rab"/>
    <property type="match status" value="1"/>
</dbReference>